<comment type="similarity">
    <text evidence="1">Belongs to the esterase D family.</text>
</comment>
<dbReference type="AlphaFoldDB" id="A0A2S8BB85"/>
<evidence type="ECO:0000256" key="2">
    <source>
        <dbReference type="ARBA" id="ARBA00022801"/>
    </source>
</evidence>
<dbReference type="RefSeq" id="WP_105997456.1">
    <property type="nucleotide sequence ID" value="NZ_CM009578.1"/>
</dbReference>
<keyword evidence="2" id="KW-0378">Hydrolase</keyword>
<name>A0A2S8BB85_9SPHN</name>
<dbReference type="Gene3D" id="3.40.50.1820">
    <property type="entry name" value="alpha/beta hydrolase"/>
    <property type="match status" value="1"/>
</dbReference>
<accession>A0A2S8BB85</accession>
<feature type="region of interest" description="Disordered" evidence="3">
    <location>
        <begin position="1"/>
        <end position="30"/>
    </location>
</feature>
<protein>
    <recommendedName>
        <fullName evidence="6">Esterase</fullName>
    </recommendedName>
</protein>
<dbReference type="Proteomes" id="UP000238954">
    <property type="component" value="Chromosome"/>
</dbReference>
<dbReference type="PANTHER" id="PTHR40841">
    <property type="entry name" value="SIDEROPHORE TRIACETYLFUSARININE C ESTERASE"/>
    <property type="match status" value="1"/>
</dbReference>
<sequence>MATDFGKPTETLDPATTAPESRSSREPLPAQSPAVLTGAIQFDLPSAITERVYRIYVAVPDAPAPPAGYPVVIVNDGNGLFGTAAMQMTLGRFDGLHPAIIVGVGYPVTDLLQTFALRTLDLTPPTPTDKIPPYLTTGPDYQDATFGGAELFYRFLVEELRPTIAAAYPTDFGDQTLFGDSLGGLFTLHVLFNHPNAFRTYVAASPSIWWNDCAVLKGETAFRNLVEAGRVAPRVLITVGGLEQSTADLPAVSGAAREAIVKLITDARMVDNARELAGRLSAIESPEGALIRFHEFADETHQSVIPASISRAIGFALKPSPSARELE</sequence>
<dbReference type="EMBL" id="PHFW01000001">
    <property type="protein sequence ID" value="PQM29499.1"/>
    <property type="molecule type" value="Genomic_DNA"/>
</dbReference>
<organism evidence="4 5">
    <name type="scientific">Sphingopyxis lindanitolerans</name>
    <dbReference type="NCBI Taxonomy" id="2054227"/>
    <lineage>
        <taxon>Bacteria</taxon>
        <taxon>Pseudomonadati</taxon>
        <taxon>Pseudomonadota</taxon>
        <taxon>Alphaproteobacteria</taxon>
        <taxon>Sphingomonadales</taxon>
        <taxon>Sphingomonadaceae</taxon>
        <taxon>Sphingopyxis</taxon>
    </lineage>
</organism>
<evidence type="ECO:0008006" key="6">
    <source>
        <dbReference type="Google" id="ProtNLM"/>
    </source>
</evidence>
<dbReference type="OrthoDB" id="5523653at2"/>
<dbReference type="InterPro" id="IPR029058">
    <property type="entry name" value="AB_hydrolase_fold"/>
</dbReference>
<comment type="caution">
    <text evidence="4">The sequence shown here is derived from an EMBL/GenBank/DDBJ whole genome shotgun (WGS) entry which is preliminary data.</text>
</comment>
<gene>
    <name evidence="4" type="ORF">CVO77_00810</name>
</gene>
<dbReference type="PANTHER" id="PTHR40841:SF2">
    <property type="entry name" value="SIDEROPHORE-DEGRADING ESTERASE (EUROFUNG)"/>
    <property type="match status" value="1"/>
</dbReference>
<dbReference type="InterPro" id="IPR052558">
    <property type="entry name" value="Siderophore_Hydrolase_D"/>
</dbReference>
<dbReference type="GO" id="GO:0016788">
    <property type="term" value="F:hydrolase activity, acting on ester bonds"/>
    <property type="evidence" value="ECO:0007669"/>
    <property type="project" value="TreeGrafter"/>
</dbReference>
<dbReference type="Pfam" id="PF00756">
    <property type="entry name" value="Esterase"/>
    <property type="match status" value="1"/>
</dbReference>
<proteinExistence type="inferred from homology"/>
<keyword evidence="5" id="KW-1185">Reference proteome</keyword>
<evidence type="ECO:0000256" key="3">
    <source>
        <dbReference type="SAM" id="MobiDB-lite"/>
    </source>
</evidence>
<dbReference type="InterPro" id="IPR000801">
    <property type="entry name" value="Esterase-like"/>
</dbReference>
<evidence type="ECO:0000313" key="5">
    <source>
        <dbReference type="Proteomes" id="UP000238954"/>
    </source>
</evidence>
<reference evidence="5" key="1">
    <citation type="submission" date="2017-11" db="EMBL/GenBank/DDBJ databases">
        <title>The complete genome sequence of Sphingopyxis pomeranensis sp. nov. strain WS5A3p.</title>
        <authorList>
            <person name="Kaminski M.A."/>
        </authorList>
    </citation>
    <scope>NUCLEOTIDE SEQUENCE [LARGE SCALE GENOMIC DNA]</scope>
    <source>
        <strain evidence="5">WS5A3p</strain>
    </source>
</reference>
<dbReference type="SUPFAM" id="SSF53474">
    <property type="entry name" value="alpha/beta-Hydrolases"/>
    <property type="match status" value="1"/>
</dbReference>
<evidence type="ECO:0000256" key="1">
    <source>
        <dbReference type="ARBA" id="ARBA00005622"/>
    </source>
</evidence>
<evidence type="ECO:0000313" key="4">
    <source>
        <dbReference type="EMBL" id="PQM29499.1"/>
    </source>
</evidence>